<dbReference type="InterPro" id="IPR003607">
    <property type="entry name" value="HD/PDEase_dom"/>
</dbReference>
<dbReference type="PANTHER" id="PTHR35795:SF1">
    <property type="entry name" value="BIS(5'-NUCLEOSYL)-TETRAPHOSPHATASE, SYMMETRICAL"/>
    <property type="match status" value="1"/>
</dbReference>
<accession>Q0W825</accession>
<evidence type="ECO:0000313" key="4">
    <source>
        <dbReference type="Proteomes" id="UP000000663"/>
    </source>
</evidence>
<dbReference type="STRING" id="351160.LRC530"/>
<reference evidence="3 4" key="1">
    <citation type="journal article" date="2006" name="Science">
        <title>Genome of rice cluster I archaea -- the key methane producers in the rice rhizosphere.</title>
        <authorList>
            <person name="Erkel C."/>
            <person name="Kube M."/>
            <person name="Reinhardt R."/>
            <person name="Liesack W."/>
        </authorList>
    </citation>
    <scope>NUCLEOTIDE SEQUENCE [LARGE SCALE GENOMIC DNA]</scope>
    <source>
        <strain evidence="4">DSM 22066 / NBRC 105507 / MRE50</strain>
    </source>
</reference>
<dbReference type="InterPro" id="IPR006674">
    <property type="entry name" value="HD_domain"/>
</dbReference>
<dbReference type="InterPro" id="IPR051094">
    <property type="entry name" value="Diverse_Catalytic_Enzymes"/>
</dbReference>
<dbReference type="Gene3D" id="1.10.3210.10">
    <property type="entry name" value="Hypothetical protein af1432"/>
    <property type="match status" value="1"/>
</dbReference>
<name>Q0W825_METAR</name>
<dbReference type="SUPFAM" id="SSF109604">
    <property type="entry name" value="HD-domain/PDEase-like"/>
    <property type="match status" value="1"/>
</dbReference>
<dbReference type="InterPro" id="IPR026875">
    <property type="entry name" value="PHydrolase_assoc_dom"/>
</dbReference>
<dbReference type="AlphaFoldDB" id="Q0W825"/>
<dbReference type="CDD" id="cd00077">
    <property type="entry name" value="HDc"/>
    <property type="match status" value="1"/>
</dbReference>
<keyword evidence="1 3" id="KW-0378">Hydrolase</keyword>
<dbReference type="KEGG" id="rci:LRC530"/>
<sequence length="389" mass="44415">MRRNVSAGISAAIKGQSQAYDRSLSLYACKNSDAVRRRPDHEDIRQPFFHDGDRIVHSKAYARYIDKTQVFYLVKNDHITHRVLHVQLVSKIARLIGRSLQLNEDLIEAIALGHDIGHAPYGHDGETYLSKCCVRHGIGGFHHNAQSVWALDRIESLNLTLQVLDGILAHNGEAHDFEVHPCRDKSWEVLDEEMARSMRQHEGYSGIMPMTLEGCVVRVSDTISYVGRDIEDAITLGLISREDVPADCAEVLGSTNRDIVNNLVVDVIENSYNKDYIALSDEMAQAMKALKEFNYRNIYTNKEIKSQSAKIQNMFDMMFDELLDDVRKNGSESRIYMSYAKALDARRLEKYLDGLSEPEIVRDFIAGMTDEYFNDTFRELFLPVKKARY</sequence>
<dbReference type="Pfam" id="PF13286">
    <property type="entry name" value="HD_assoc"/>
    <property type="match status" value="1"/>
</dbReference>
<feature type="domain" description="HD/PDEase" evidence="2">
    <location>
        <begin position="78"/>
        <end position="235"/>
    </location>
</feature>
<gene>
    <name evidence="3" type="primary">dgt</name>
    <name evidence="3" type="ORF">LRC530</name>
</gene>
<dbReference type="SMART" id="SM00471">
    <property type="entry name" value="HDc"/>
    <property type="match status" value="1"/>
</dbReference>
<dbReference type="Pfam" id="PF01966">
    <property type="entry name" value="HD"/>
    <property type="match status" value="1"/>
</dbReference>
<protein>
    <submittedName>
        <fullName evidence="3">Deoxyguanosinetriphosphate (dGTP) triphosphohydrolase</fullName>
        <ecNumber evidence="3">3.1.5.1</ecNumber>
    </submittedName>
</protein>
<proteinExistence type="predicted"/>
<dbReference type="PANTHER" id="PTHR35795">
    <property type="entry name" value="SLR1885 PROTEIN"/>
    <property type="match status" value="1"/>
</dbReference>
<organism evidence="3 4">
    <name type="scientific">Methanocella arvoryzae (strain DSM 22066 / NBRC 105507 / MRE50)</name>
    <dbReference type="NCBI Taxonomy" id="351160"/>
    <lineage>
        <taxon>Archaea</taxon>
        <taxon>Methanobacteriati</taxon>
        <taxon>Methanobacteriota</taxon>
        <taxon>Stenosarchaea group</taxon>
        <taxon>Methanomicrobia</taxon>
        <taxon>Methanocellales</taxon>
        <taxon>Methanocellaceae</taxon>
        <taxon>Methanocella</taxon>
    </lineage>
</organism>
<dbReference type="RefSeq" id="WP_012037026.1">
    <property type="nucleotide sequence ID" value="NC_009464.1"/>
</dbReference>
<keyword evidence="4" id="KW-1185">Reference proteome</keyword>
<dbReference type="Proteomes" id="UP000000663">
    <property type="component" value="Chromosome"/>
</dbReference>
<dbReference type="GeneID" id="5143110"/>
<dbReference type="EMBL" id="AM114193">
    <property type="protein sequence ID" value="CAJ35468.1"/>
    <property type="molecule type" value="Genomic_DNA"/>
</dbReference>
<evidence type="ECO:0000256" key="1">
    <source>
        <dbReference type="ARBA" id="ARBA00022801"/>
    </source>
</evidence>
<dbReference type="eggNOG" id="arCOG07445">
    <property type="taxonomic scope" value="Archaea"/>
</dbReference>
<dbReference type="OrthoDB" id="142597at2157"/>
<dbReference type="EC" id="3.1.5.1" evidence="3"/>
<dbReference type="GO" id="GO:0008832">
    <property type="term" value="F:dGTPase activity"/>
    <property type="evidence" value="ECO:0007669"/>
    <property type="project" value="UniProtKB-EC"/>
</dbReference>
<evidence type="ECO:0000313" key="3">
    <source>
        <dbReference type="EMBL" id="CAJ35468.1"/>
    </source>
</evidence>
<evidence type="ECO:0000259" key="2">
    <source>
        <dbReference type="SMART" id="SM00471"/>
    </source>
</evidence>